<protein>
    <submittedName>
        <fullName evidence="1">Zinc chelation protein SecC</fullName>
    </submittedName>
</protein>
<dbReference type="OrthoDB" id="583051at2"/>
<dbReference type="RefSeq" id="WP_119749691.1">
    <property type="nucleotide sequence ID" value="NZ_QVRA01000028.1"/>
</dbReference>
<dbReference type="Gene3D" id="3.10.450.50">
    <property type="match status" value="1"/>
</dbReference>
<gene>
    <name evidence="1" type="ORF">D0Z70_20445</name>
</gene>
<organism evidence="1 2">
    <name type="scientific">Sphingobium terrigena</name>
    <dbReference type="NCBI Taxonomy" id="2304063"/>
    <lineage>
        <taxon>Bacteria</taxon>
        <taxon>Pseudomonadati</taxon>
        <taxon>Pseudomonadota</taxon>
        <taxon>Alphaproteobacteria</taxon>
        <taxon>Sphingomonadales</taxon>
        <taxon>Sphingomonadaceae</taxon>
        <taxon>Sphingobium</taxon>
    </lineage>
</organism>
<dbReference type="Proteomes" id="UP000283469">
    <property type="component" value="Unassembled WGS sequence"/>
</dbReference>
<proteinExistence type="predicted"/>
<dbReference type="AlphaFoldDB" id="A0A418YMI1"/>
<reference evidence="1 2" key="1">
    <citation type="submission" date="2018-08" db="EMBL/GenBank/DDBJ databases">
        <title>Sphingobium sp. EO9.</title>
        <authorList>
            <person name="Park Y."/>
            <person name="Kim K.H."/>
            <person name="Jeon C.O."/>
        </authorList>
    </citation>
    <scope>NUCLEOTIDE SEQUENCE [LARGE SCALE GENOMIC DNA]</scope>
    <source>
        <strain evidence="1 2">EO9</strain>
    </source>
</reference>
<comment type="caution">
    <text evidence="1">The sequence shown here is derived from an EMBL/GenBank/DDBJ whole genome shotgun (WGS) entry which is preliminary data.</text>
</comment>
<evidence type="ECO:0000313" key="1">
    <source>
        <dbReference type="EMBL" id="RJG52353.1"/>
    </source>
</evidence>
<dbReference type="InterPro" id="IPR004027">
    <property type="entry name" value="SEC_C_motif"/>
</dbReference>
<sequence length="400" mass="44042">MTSSPPPPHASLTQPFSRLARVYRPKRIGRNDPCWCGAPKKFKACHDGREHMPLFNHHQAAALYMKELQRRYCSHANALGQPCGGQIVKAHTVQKSGGLEAIARDSHVYSLITTMPDLEKNGGKLVPRLVGIGQASVFPGFCAEHDRDLFLPIEGKNCTIGPAEALLFTYRAAYFEAYFKRAQLAASDVFFRLDEGSPIEEHEMVQNMARNFQHSARSSEARTRARKEAYDARLAAQDFTGFAYSWTRFDKLLPIACCGAFLPDNDLDGTPLQRLAHGSDPFEQVTLNVTSFAGQSVIIFGWTGADTGPAARFVQSFDALDDDLKAAAATRLALEYLENSYITPDWWEALSGADKRGLIRHDAVRNVYQRPPAVSLGLRLPIASLSATVIAKSSRAAGTV</sequence>
<dbReference type="SUPFAM" id="SSF103642">
    <property type="entry name" value="Sec-C motif"/>
    <property type="match status" value="1"/>
</dbReference>
<dbReference type="Pfam" id="PF02810">
    <property type="entry name" value="SEC-C"/>
    <property type="match status" value="1"/>
</dbReference>
<evidence type="ECO:0000313" key="2">
    <source>
        <dbReference type="Proteomes" id="UP000283469"/>
    </source>
</evidence>
<name>A0A418YMI1_9SPHN</name>
<dbReference type="EMBL" id="QVRA01000028">
    <property type="protein sequence ID" value="RJG52353.1"/>
    <property type="molecule type" value="Genomic_DNA"/>
</dbReference>
<accession>A0A418YMI1</accession>
<keyword evidence="2" id="KW-1185">Reference proteome</keyword>